<accession>A0A930HKH8</accession>
<protein>
    <submittedName>
        <fullName evidence="2">DUF4270 domain-containing protein</fullName>
    </submittedName>
</protein>
<dbReference type="AlphaFoldDB" id="A0A930HKH8"/>
<dbReference type="EMBL" id="JABZSJ010000002">
    <property type="protein sequence ID" value="MBF1383474.1"/>
    <property type="molecule type" value="Genomic_DNA"/>
</dbReference>
<feature type="chain" id="PRO_5037435524" evidence="1">
    <location>
        <begin position="22"/>
        <end position="485"/>
    </location>
</feature>
<reference evidence="2" key="1">
    <citation type="submission" date="2020-04" db="EMBL/GenBank/DDBJ databases">
        <title>Deep metagenomics examines the oral microbiome during advanced dental caries in children, revealing novel taxa and co-occurrences with host molecules.</title>
        <authorList>
            <person name="Baker J.L."/>
            <person name="Morton J.T."/>
            <person name="Dinis M."/>
            <person name="Alvarez R."/>
            <person name="Tran N.C."/>
            <person name="Knight R."/>
            <person name="Edlund A."/>
        </authorList>
    </citation>
    <scope>NUCLEOTIDE SEQUENCE</scope>
    <source>
        <strain evidence="2">JCVI_44_bin.5</strain>
    </source>
</reference>
<dbReference type="RefSeq" id="WP_273158265.1">
    <property type="nucleotide sequence ID" value="NZ_CALCFI010000083.1"/>
</dbReference>
<keyword evidence="1" id="KW-0732">Signal</keyword>
<evidence type="ECO:0000313" key="2">
    <source>
        <dbReference type="EMBL" id="MBF1383474.1"/>
    </source>
</evidence>
<proteinExistence type="predicted"/>
<feature type="signal peptide" evidence="1">
    <location>
        <begin position="1"/>
        <end position="21"/>
    </location>
</feature>
<name>A0A930HKH8_9BACT</name>
<dbReference type="InterPro" id="IPR025366">
    <property type="entry name" value="DUF4270"/>
</dbReference>
<dbReference type="PROSITE" id="PS51257">
    <property type="entry name" value="PROKAR_LIPOPROTEIN"/>
    <property type="match status" value="1"/>
</dbReference>
<evidence type="ECO:0000313" key="3">
    <source>
        <dbReference type="Proteomes" id="UP000771736"/>
    </source>
</evidence>
<gene>
    <name evidence="2" type="ORF">HXN26_01240</name>
</gene>
<dbReference type="Proteomes" id="UP000771736">
    <property type="component" value="Unassembled WGS sequence"/>
</dbReference>
<dbReference type="Pfam" id="PF14092">
    <property type="entry name" value="DUF4270"/>
    <property type="match status" value="1"/>
</dbReference>
<organism evidence="2 3">
    <name type="scientific">Prevotella aurantiaca</name>
    <dbReference type="NCBI Taxonomy" id="596085"/>
    <lineage>
        <taxon>Bacteria</taxon>
        <taxon>Pseudomonadati</taxon>
        <taxon>Bacteroidota</taxon>
        <taxon>Bacteroidia</taxon>
        <taxon>Bacteroidales</taxon>
        <taxon>Prevotellaceae</taxon>
        <taxon>Prevotella</taxon>
    </lineage>
</organism>
<comment type="caution">
    <text evidence="2">The sequence shown here is derived from an EMBL/GenBank/DDBJ whole genome shotgun (WGS) entry which is preliminary data.</text>
</comment>
<evidence type="ECO:0000256" key="1">
    <source>
        <dbReference type="SAM" id="SignalP"/>
    </source>
</evidence>
<sequence>MKAKILAFGFALVALALTSCTDTTDGIGGSLTDQADKLNVQADTFNIGSHSVLASNIISRSSDGFLGKMKDPETQSDVTANLMTQLYVLPNYEMPEQGIVTSKDANGNIIADSCELRLYYSTHFGDSLALMKITTYELDKPAKEGRQYYSNFDPEAEGYIRTAANNGLEVSSTYTLTEFSVPDSIKKDKNHTPSIRVKLNDAYTDKAGKTYNNYGTYMMQQYYANPNNFHNIYNFLNNVCPGFYFKVTNGLGSIAGIAAVQLVIYYKYKDTKDGNKVKTGTTHLTSTEEVLQLTNFVFDKNQLQALASNNNASYLKTPAGLFTEIELPINDIMNGHENDTLNSAKFELQRYVNQTASSYNMGIPGYVLLLPTEKAESFFNESKIPDNKTSFLAVYNQQTNSYKFNNVEGLINYFVQNRATAGSNANWGKALVIPVEVTTTKDENENLIINKVSHYMGLTSTMLVGGDKSKGNIKMSVVYSKFHGR</sequence>